<evidence type="ECO:0000256" key="4">
    <source>
        <dbReference type="ARBA" id="ARBA00022679"/>
    </source>
</evidence>
<dbReference type="OrthoDB" id="9124519at2"/>
<dbReference type="PANTHER" id="PTHR43304:SF1">
    <property type="entry name" value="PAC DOMAIN-CONTAINING PROTEIN"/>
    <property type="match status" value="1"/>
</dbReference>
<reference evidence="10 11" key="1">
    <citation type="submission" date="2018-08" db="EMBL/GenBank/DDBJ databases">
        <title>Genomic Encyclopedia of Archaeal and Bacterial Type Strains, Phase II (KMG-II): from individual species to whole genera.</title>
        <authorList>
            <person name="Goeker M."/>
        </authorList>
    </citation>
    <scope>NUCLEOTIDE SEQUENCE [LARGE SCALE GENOMIC DNA]</scope>
    <source>
        <strain evidence="10 11">DSM 100880</strain>
    </source>
</reference>
<dbReference type="EC" id="2.7.13.3" evidence="2"/>
<evidence type="ECO:0000256" key="6">
    <source>
        <dbReference type="SAM" id="Phobius"/>
    </source>
</evidence>
<comment type="caution">
    <text evidence="10">The sequence shown here is derived from an EMBL/GenBank/DDBJ whole genome shotgun (WGS) entry which is preliminary data.</text>
</comment>
<evidence type="ECO:0000313" key="11">
    <source>
        <dbReference type="Proteomes" id="UP000257136"/>
    </source>
</evidence>
<keyword evidence="6" id="KW-0472">Membrane</keyword>
<dbReference type="InterPro" id="IPR013655">
    <property type="entry name" value="PAS_fold_3"/>
</dbReference>
<dbReference type="InterPro" id="IPR004358">
    <property type="entry name" value="Sig_transdc_His_kin-like_C"/>
</dbReference>
<feature type="transmembrane region" description="Helical" evidence="6">
    <location>
        <begin position="148"/>
        <end position="169"/>
    </location>
</feature>
<dbReference type="Pfam" id="PF02518">
    <property type="entry name" value="HATPase_c"/>
    <property type="match status" value="1"/>
</dbReference>
<dbReference type="Gene3D" id="3.30.565.10">
    <property type="entry name" value="Histidine kinase-like ATPase, C-terminal domain"/>
    <property type="match status" value="1"/>
</dbReference>
<dbReference type="SUPFAM" id="SSF55874">
    <property type="entry name" value="ATPase domain of HSP90 chaperone/DNA topoisomerase II/histidine kinase"/>
    <property type="match status" value="1"/>
</dbReference>
<dbReference type="Pfam" id="PF08447">
    <property type="entry name" value="PAS_3"/>
    <property type="match status" value="1"/>
</dbReference>
<dbReference type="Proteomes" id="UP000257136">
    <property type="component" value="Unassembled WGS sequence"/>
</dbReference>
<feature type="transmembrane region" description="Helical" evidence="6">
    <location>
        <begin position="181"/>
        <end position="202"/>
    </location>
</feature>
<protein>
    <recommendedName>
        <fullName evidence="2">histidine kinase</fullName>
        <ecNumber evidence="2">2.7.13.3</ecNumber>
    </recommendedName>
</protein>
<dbReference type="InterPro" id="IPR036890">
    <property type="entry name" value="HATPase_C_sf"/>
</dbReference>
<comment type="catalytic activity">
    <reaction evidence="1">
        <text>ATP + protein L-histidine = ADP + protein N-phospho-L-histidine.</text>
        <dbReference type="EC" id="2.7.13.3"/>
    </reaction>
</comment>
<dbReference type="GO" id="GO:0000155">
    <property type="term" value="F:phosphorelay sensor kinase activity"/>
    <property type="evidence" value="ECO:0007669"/>
    <property type="project" value="InterPro"/>
</dbReference>
<dbReference type="Gene3D" id="1.10.287.130">
    <property type="match status" value="1"/>
</dbReference>
<keyword evidence="6" id="KW-0812">Transmembrane</keyword>
<dbReference type="Gene3D" id="3.30.450.20">
    <property type="entry name" value="PAS domain"/>
    <property type="match status" value="1"/>
</dbReference>
<dbReference type="SUPFAM" id="SSF47384">
    <property type="entry name" value="Homodimeric domain of signal transducing histidine kinase"/>
    <property type="match status" value="1"/>
</dbReference>
<evidence type="ECO:0000256" key="2">
    <source>
        <dbReference type="ARBA" id="ARBA00012438"/>
    </source>
</evidence>
<dbReference type="PROSITE" id="PS50109">
    <property type="entry name" value="HIS_KIN"/>
    <property type="match status" value="1"/>
</dbReference>
<dbReference type="InterPro" id="IPR000700">
    <property type="entry name" value="PAS-assoc_C"/>
</dbReference>
<keyword evidence="6" id="KW-1133">Transmembrane helix</keyword>
<keyword evidence="3" id="KW-0597">Phosphoprotein</keyword>
<feature type="domain" description="PAC" evidence="9">
    <location>
        <begin position="295"/>
        <end position="346"/>
    </location>
</feature>
<feature type="domain" description="PAS" evidence="8">
    <location>
        <begin position="246"/>
        <end position="292"/>
    </location>
</feature>
<evidence type="ECO:0000256" key="1">
    <source>
        <dbReference type="ARBA" id="ARBA00000085"/>
    </source>
</evidence>
<dbReference type="AlphaFoldDB" id="A0A3E0EEL8"/>
<keyword evidence="5" id="KW-0418">Kinase</keyword>
<dbReference type="InterPro" id="IPR005467">
    <property type="entry name" value="His_kinase_dom"/>
</dbReference>
<dbReference type="InterPro" id="IPR052162">
    <property type="entry name" value="Sensor_kinase/Photoreceptor"/>
</dbReference>
<proteinExistence type="predicted"/>
<dbReference type="InterPro" id="IPR003661">
    <property type="entry name" value="HisK_dim/P_dom"/>
</dbReference>
<dbReference type="EMBL" id="QUNI01000011">
    <property type="protein sequence ID" value="REG96090.1"/>
    <property type="molecule type" value="Genomic_DNA"/>
</dbReference>
<gene>
    <name evidence="10" type="ORF">C8P67_11162</name>
</gene>
<evidence type="ECO:0000259" key="7">
    <source>
        <dbReference type="PROSITE" id="PS50109"/>
    </source>
</evidence>
<feature type="transmembrane region" description="Helical" evidence="6">
    <location>
        <begin position="12"/>
        <end position="33"/>
    </location>
</feature>
<dbReference type="PROSITE" id="PS50113">
    <property type="entry name" value="PAC"/>
    <property type="match status" value="1"/>
</dbReference>
<accession>A0A3E0EEL8</accession>
<evidence type="ECO:0000256" key="3">
    <source>
        <dbReference type="ARBA" id="ARBA00022553"/>
    </source>
</evidence>
<organism evidence="10 11">
    <name type="scientific">Flavobacterium aquicola</name>
    <dbReference type="NCBI Taxonomy" id="1682742"/>
    <lineage>
        <taxon>Bacteria</taxon>
        <taxon>Pseudomonadati</taxon>
        <taxon>Bacteroidota</taxon>
        <taxon>Flavobacteriia</taxon>
        <taxon>Flavobacteriales</taxon>
        <taxon>Flavobacteriaceae</taxon>
        <taxon>Flavobacterium</taxon>
    </lineage>
</organism>
<dbReference type="SUPFAM" id="SSF55785">
    <property type="entry name" value="PYP-like sensor domain (PAS domain)"/>
    <property type="match status" value="1"/>
</dbReference>
<evidence type="ECO:0000259" key="9">
    <source>
        <dbReference type="PROSITE" id="PS50113"/>
    </source>
</evidence>
<sequence length="588" mass="68072">MNNFYINNKKETVLTFLFVIALIILSVLIAVFYQKIKATTESENKIMQSYNVHLAIIELVSNINEVEIKQRDFITEKDSLTAAHYNSTLIKLQNSYRNLELKLKDDFSQKKNISILNEYINKKFPPLAVPIEQYSIEKFKLNTEKNKNVLTVLLLHINMMKGMGIFKLATVQASHKYDKTLPPLFFLWTSFLTVLIISGAYWKIQTGYKNLKKTNNQLITNKIIYEYSEEIGQLSHFYTNVLSDKIYFSKNSYKMLGSSFEEFPSLSKFIDFVHPDDRHLVKEMQQKIIEGQNAFIYYFRIIRKDGQLRYIKVTAKTISDLFKETILMGIYVDITDELKKAKELEEKVFDLEISNKELSAFNYVASHDLQEPLRKVQLFVSRIRTEHYDLFPAGLKQSFSRIEAATKRMERLINDLLVFSRSNKLDKEFIKTDLNDILKNTIQDFDELLKEKKTDIIGGILPTVDAIPFQMQQLFNNIISNSLKYAKENIPLVISISTKIVSGDEIPKLRNRTLKYYQISFTDNGIGFDQQYAESIFTIFSRLHDESKYTGTGIGLAICKKIVDNHKGTISAEGLTNNGAVFHVFLPV</sequence>
<keyword evidence="4" id="KW-0808">Transferase</keyword>
<dbReference type="RefSeq" id="WP_115814333.1">
    <property type="nucleotide sequence ID" value="NZ_QUNI01000011.1"/>
</dbReference>
<feature type="domain" description="Histidine kinase" evidence="7">
    <location>
        <begin position="364"/>
        <end position="588"/>
    </location>
</feature>
<dbReference type="PANTHER" id="PTHR43304">
    <property type="entry name" value="PHYTOCHROME-LIKE PROTEIN CPH1"/>
    <property type="match status" value="1"/>
</dbReference>
<evidence type="ECO:0000256" key="5">
    <source>
        <dbReference type="ARBA" id="ARBA00022777"/>
    </source>
</evidence>
<evidence type="ECO:0000259" key="8">
    <source>
        <dbReference type="PROSITE" id="PS50112"/>
    </source>
</evidence>
<dbReference type="SMART" id="SM00388">
    <property type="entry name" value="HisKA"/>
    <property type="match status" value="1"/>
</dbReference>
<keyword evidence="11" id="KW-1185">Reference proteome</keyword>
<dbReference type="NCBIfam" id="TIGR00229">
    <property type="entry name" value="sensory_box"/>
    <property type="match status" value="1"/>
</dbReference>
<dbReference type="InterPro" id="IPR035965">
    <property type="entry name" value="PAS-like_dom_sf"/>
</dbReference>
<evidence type="ECO:0000313" key="10">
    <source>
        <dbReference type="EMBL" id="REG96090.1"/>
    </source>
</evidence>
<dbReference type="PRINTS" id="PR00344">
    <property type="entry name" value="BCTRLSENSOR"/>
</dbReference>
<dbReference type="SMART" id="SM00387">
    <property type="entry name" value="HATPase_c"/>
    <property type="match status" value="1"/>
</dbReference>
<dbReference type="PROSITE" id="PS50112">
    <property type="entry name" value="PAS"/>
    <property type="match status" value="1"/>
</dbReference>
<dbReference type="Pfam" id="PF00512">
    <property type="entry name" value="HisKA"/>
    <property type="match status" value="1"/>
</dbReference>
<name>A0A3E0EEL8_9FLAO</name>
<dbReference type="CDD" id="cd00082">
    <property type="entry name" value="HisKA"/>
    <property type="match status" value="1"/>
</dbReference>
<dbReference type="CDD" id="cd00130">
    <property type="entry name" value="PAS"/>
    <property type="match status" value="1"/>
</dbReference>
<dbReference type="InterPro" id="IPR003594">
    <property type="entry name" value="HATPase_dom"/>
</dbReference>
<dbReference type="InterPro" id="IPR036097">
    <property type="entry name" value="HisK_dim/P_sf"/>
</dbReference>
<dbReference type="InterPro" id="IPR000014">
    <property type="entry name" value="PAS"/>
</dbReference>